<dbReference type="InterPro" id="IPR016617">
    <property type="entry name" value="ARMC1"/>
</dbReference>
<comment type="caution">
    <text evidence="4">The sequence shown here is derived from an EMBL/GenBank/DDBJ whole genome shotgun (WGS) entry which is preliminary data.</text>
</comment>
<keyword evidence="2" id="KW-0472">Membrane</keyword>
<sequence length="329" mass="36987">MVSTDRAWVLQLWRTEQLIGQPDHVVAVHPIAGLDAETLQLWMEEPVFLSRLKKHRCHLPGETPPQPLRDLTSDPMDPLLVVTQLRDLASDPMNRRAIVQDQGCLPGLILFLDHPNPRWSTAPCRDTETSLLCSQALRYLSECRWNQEKLQGELGMMLSLQSISSLLSSSSSSSSSSSQPEQRLSSRRRAQFFLGSNNKRAKTSRRSQCSEALLRTRGVISFTFKMIQRRCIVRIQSELRAEVLASAIASTQVMKALQVVRGENGEEVLVPLEEEGSGSDQDQELPDYLPEDESPSVDPEQALTQGRSERGGNRWLGAASNFLSRSFYW</sequence>
<dbReference type="Proteomes" id="UP000518266">
    <property type="component" value="Unassembled WGS sequence"/>
</dbReference>
<organism evidence="4 5">
    <name type="scientific">Dissostichus mawsoni</name>
    <name type="common">Antarctic cod</name>
    <dbReference type="NCBI Taxonomy" id="36200"/>
    <lineage>
        <taxon>Eukaryota</taxon>
        <taxon>Metazoa</taxon>
        <taxon>Chordata</taxon>
        <taxon>Craniata</taxon>
        <taxon>Vertebrata</taxon>
        <taxon>Euteleostomi</taxon>
        <taxon>Actinopterygii</taxon>
        <taxon>Neopterygii</taxon>
        <taxon>Teleostei</taxon>
        <taxon>Neoteleostei</taxon>
        <taxon>Acanthomorphata</taxon>
        <taxon>Eupercaria</taxon>
        <taxon>Perciformes</taxon>
        <taxon>Notothenioidei</taxon>
        <taxon>Nototheniidae</taxon>
        <taxon>Dissostichus</taxon>
    </lineage>
</organism>
<dbReference type="PANTHER" id="PTHR46840:SF1">
    <property type="entry name" value="ARMADILLO REPEAT-CONTAINING PROTEIN 1"/>
    <property type="match status" value="1"/>
</dbReference>
<dbReference type="AlphaFoldDB" id="A0A7J5Z7H4"/>
<comment type="subcellular location">
    <subcellularLocation>
        <location evidence="1">Membrane</location>
    </subcellularLocation>
</comment>
<evidence type="ECO:0000256" key="2">
    <source>
        <dbReference type="ARBA" id="ARBA00023136"/>
    </source>
</evidence>
<proteinExistence type="predicted"/>
<dbReference type="PANTHER" id="PTHR46840">
    <property type="entry name" value="ARMADILLO REPEAT-CONTAINING PROTEIN 1"/>
    <property type="match status" value="1"/>
</dbReference>
<name>A0A7J5Z7H4_DISMA</name>
<dbReference type="EMBL" id="JAAKFY010000004">
    <property type="protein sequence ID" value="KAF3857606.1"/>
    <property type="molecule type" value="Genomic_DNA"/>
</dbReference>
<reference evidence="4 5" key="1">
    <citation type="submission" date="2020-03" db="EMBL/GenBank/DDBJ databases">
        <title>Dissostichus mawsoni Genome sequencing and assembly.</title>
        <authorList>
            <person name="Park H."/>
        </authorList>
    </citation>
    <scope>NUCLEOTIDE SEQUENCE [LARGE SCALE GENOMIC DNA]</scope>
    <source>
        <strain evidence="4">DM0001</strain>
        <tissue evidence="4">Muscle</tissue>
    </source>
</reference>
<accession>A0A7J5Z7H4</accession>
<evidence type="ECO:0000313" key="4">
    <source>
        <dbReference type="EMBL" id="KAF3857606.1"/>
    </source>
</evidence>
<dbReference type="GO" id="GO:0016020">
    <property type="term" value="C:membrane"/>
    <property type="evidence" value="ECO:0007669"/>
    <property type="project" value="UniProtKB-SubCell"/>
</dbReference>
<evidence type="ECO:0000256" key="3">
    <source>
        <dbReference type="SAM" id="MobiDB-lite"/>
    </source>
</evidence>
<feature type="region of interest" description="Disordered" evidence="3">
    <location>
        <begin position="272"/>
        <end position="314"/>
    </location>
</feature>
<keyword evidence="5" id="KW-1185">Reference proteome</keyword>
<feature type="compositionally biased region" description="Acidic residues" evidence="3">
    <location>
        <begin position="272"/>
        <end position="295"/>
    </location>
</feature>
<evidence type="ECO:0000313" key="5">
    <source>
        <dbReference type="Proteomes" id="UP000518266"/>
    </source>
</evidence>
<evidence type="ECO:0000256" key="1">
    <source>
        <dbReference type="ARBA" id="ARBA00004370"/>
    </source>
</evidence>
<dbReference type="OrthoDB" id="17335at2759"/>
<gene>
    <name evidence="4" type="ORF">F7725_010807</name>
</gene>
<protein>
    <submittedName>
        <fullName evidence="4">Uncharacterized protein</fullName>
    </submittedName>
</protein>